<gene>
    <name evidence="3" type="ORF">CO059_00195</name>
</gene>
<feature type="domain" description="M23ase beta-sheet core" evidence="2">
    <location>
        <begin position="48"/>
        <end position="160"/>
    </location>
</feature>
<proteinExistence type="predicted"/>
<dbReference type="InterPro" id="IPR016047">
    <property type="entry name" value="M23ase_b-sheet_dom"/>
</dbReference>
<protein>
    <recommendedName>
        <fullName evidence="2">M23ase beta-sheet core domain-containing protein</fullName>
    </recommendedName>
</protein>
<sequence>YFYEDLTAELAQKTDPNAPVGIPVTEEDDPRFSENPYYPVVEVRTLLHRGMDIAADNSGEVWLHSTLNGKVVFAGFIENSCDFAITFTPLPDAGDCPVVALDVTGWTVVIENERWQIILGHGAEEPAVKVGDLVSRGDRLMLMGDTGYTKGRHVHYGIRYRLPSGEWRFVKP</sequence>
<dbReference type="PANTHER" id="PTHR21666:SF289">
    <property type="entry name" value="L-ALA--D-GLU ENDOPEPTIDASE"/>
    <property type="match status" value="1"/>
</dbReference>
<accession>A0A2M8EKE9</accession>
<dbReference type="SUPFAM" id="SSF51261">
    <property type="entry name" value="Duplicated hybrid motif"/>
    <property type="match status" value="1"/>
</dbReference>
<dbReference type="Gene3D" id="2.70.70.10">
    <property type="entry name" value="Glucose Permease (Domain IIA)"/>
    <property type="match status" value="1"/>
</dbReference>
<feature type="non-terminal residue" evidence="3">
    <location>
        <position position="1"/>
    </location>
</feature>
<dbReference type="AlphaFoldDB" id="A0A2M8EKE9"/>
<dbReference type="InterPro" id="IPR050570">
    <property type="entry name" value="Cell_wall_metabolism_enzyme"/>
</dbReference>
<dbReference type="Proteomes" id="UP000228781">
    <property type="component" value="Unassembled WGS sequence"/>
</dbReference>
<dbReference type="EMBL" id="PFSK01000004">
    <property type="protein sequence ID" value="PJC23211.1"/>
    <property type="molecule type" value="Genomic_DNA"/>
</dbReference>
<reference evidence="4" key="1">
    <citation type="submission" date="2017-09" db="EMBL/GenBank/DDBJ databases">
        <title>Depth-based differentiation of microbial function through sediment-hosted aquifers and enrichment of novel symbionts in the deep terrestrial subsurface.</title>
        <authorList>
            <person name="Probst A.J."/>
            <person name="Ladd B."/>
            <person name="Jarett J.K."/>
            <person name="Geller-Mcgrath D.E."/>
            <person name="Sieber C.M.K."/>
            <person name="Emerson J.B."/>
            <person name="Anantharaman K."/>
            <person name="Thomas B.C."/>
            <person name="Malmstrom R."/>
            <person name="Stieglmeier M."/>
            <person name="Klingl A."/>
            <person name="Woyke T."/>
            <person name="Ryan C.M."/>
            <person name="Banfield J.F."/>
        </authorList>
    </citation>
    <scope>NUCLEOTIDE SEQUENCE [LARGE SCALE GENOMIC DNA]</scope>
</reference>
<comment type="caution">
    <text evidence="3">The sequence shown here is derived from an EMBL/GenBank/DDBJ whole genome shotgun (WGS) entry which is preliminary data.</text>
</comment>
<evidence type="ECO:0000256" key="1">
    <source>
        <dbReference type="ARBA" id="ARBA00022729"/>
    </source>
</evidence>
<keyword evidence="1" id="KW-0732">Signal</keyword>
<dbReference type="GO" id="GO:0004222">
    <property type="term" value="F:metalloendopeptidase activity"/>
    <property type="evidence" value="ECO:0007669"/>
    <property type="project" value="TreeGrafter"/>
</dbReference>
<organism evidence="3 4">
    <name type="scientific">candidate division WWE3 bacterium CG_4_9_14_0_2_um_filter_48_10</name>
    <dbReference type="NCBI Taxonomy" id="1975078"/>
    <lineage>
        <taxon>Bacteria</taxon>
        <taxon>Katanobacteria</taxon>
    </lineage>
</organism>
<evidence type="ECO:0000259" key="2">
    <source>
        <dbReference type="Pfam" id="PF01551"/>
    </source>
</evidence>
<dbReference type="CDD" id="cd12797">
    <property type="entry name" value="M23_peptidase"/>
    <property type="match status" value="1"/>
</dbReference>
<evidence type="ECO:0000313" key="3">
    <source>
        <dbReference type="EMBL" id="PJC23211.1"/>
    </source>
</evidence>
<dbReference type="InterPro" id="IPR011055">
    <property type="entry name" value="Dup_hybrid_motif"/>
</dbReference>
<evidence type="ECO:0000313" key="4">
    <source>
        <dbReference type="Proteomes" id="UP000228781"/>
    </source>
</evidence>
<name>A0A2M8EKE9_UNCKA</name>
<dbReference type="PANTHER" id="PTHR21666">
    <property type="entry name" value="PEPTIDASE-RELATED"/>
    <property type="match status" value="1"/>
</dbReference>
<dbReference type="Pfam" id="PF01551">
    <property type="entry name" value="Peptidase_M23"/>
    <property type="match status" value="1"/>
</dbReference>